<keyword evidence="10" id="KW-1185">Reference proteome</keyword>
<proteinExistence type="inferred from homology"/>
<dbReference type="InterPro" id="IPR011332">
    <property type="entry name" value="Ribosomal_zn-bd"/>
</dbReference>
<dbReference type="AlphaFoldDB" id="A0A3B3BSW3"/>
<evidence type="ECO:0000256" key="1">
    <source>
        <dbReference type="ARBA" id="ARBA00004173"/>
    </source>
</evidence>
<keyword evidence="3" id="KW-0809">Transit peptide</keyword>
<dbReference type="GO" id="GO:0005739">
    <property type="term" value="C:mitochondrion"/>
    <property type="evidence" value="ECO:0007669"/>
    <property type="project" value="UniProtKB-SubCell"/>
</dbReference>
<keyword evidence="6" id="KW-0687">Ribonucleoprotein</keyword>
<keyword evidence="5" id="KW-0496">Mitochondrion</keyword>
<evidence type="ECO:0000256" key="4">
    <source>
        <dbReference type="ARBA" id="ARBA00022980"/>
    </source>
</evidence>
<dbReference type="Proteomes" id="UP000261560">
    <property type="component" value="Unplaced"/>
</dbReference>
<evidence type="ECO:0000256" key="2">
    <source>
        <dbReference type="ARBA" id="ARBA00007596"/>
    </source>
</evidence>
<comment type="similarity">
    <text evidence="2">Belongs to the bacterial ribosomal protein bL33 family.</text>
</comment>
<protein>
    <recommendedName>
        <fullName evidence="7">Large ribosomal subunit protein bL33m</fullName>
    </recommendedName>
    <alternativeName>
        <fullName evidence="8">39S ribosomal protein L33, mitochondrial</fullName>
    </alternativeName>
</protein>
<accession>A0A3B3BSW3</accession>
<evidence type="ECO:0000256" key="7">
    <source>
        <dbReference type="ARBA" id="ARBA00035275"/>
    </source>
</evidence>
<dbReference type="FunFam" id="2.20.28.120:FF:000005">
    <property type="entry name" value="39S ribosomal protein L33, mitochondrial"/>
    <property type="match status" value="1"/>
</dbReference>
<evidence type="ECO:0000256" key="6">
    <source>
        <dbReference type="ARBA" id="ARBA00023274"/>
    </source>
</evidence>
<comment type="subcellular location">
    <subcellularLocation>
        <location evidence="1">Mitochondrion</location>
    </subcellularLocation>
</comment>
<dbReference type="PANTHER" id="PTHR47037">
    <property type="entry name" value="39S RIBOSOMAL PROTEIN L33, MITOCHONDRIAL"/>
    <property type="match status" value="1"/>
</dbReference>
<dbReference type="Gene3D" id="2.20.28.120">
    <property type="entry name" value="Ribosomal protein L33"/>
    <property type="match status" value="1"/>
</dbReference>
<dbReference type="InterPro" id="IPR052008">
    <property type="entry name" value="Mitoribosomal_protein_bL33"/>
</dbReference>
<reference evidence="9" key="1">
    <citation type="submission" date="2025-08" db="UniProtKB">
        <authorList>
            <consortium name="Ensembl"/>
        </authorList>
    </citation>
    <scope>IDENTIFICATION</scope>
</reference>
<evidence type="ECO:0000313" key="9">
    <source>
        <dbReference type="Ensembl" id="ENSOMEP00000008439.1"/>
    </source>
</evidence>
<dbReference type="GO" id="GO:0005840">
    <property type="term" value="C:ribosome"/>
    <property type="evidence" value="ECO:0007669"/>
    <property type="project" value="UniProtKB-KW"/>
</dbReference>
<evidence type="ECO:0000256" key="3">
    <source>
        <dbReference type="ARBA" id="ARBA00022946"/>
    </source>
</evidence>
<evidence type="ECO:0000256" key="5">
    <source>
        <dbReference type="ARBA" id="ARBA00023128"/>
    </source>
</evidence>
<dbReference type="InterPro" id="IPR038584">
    <property type="entry name" value="Ribosomal_bL33_sf"/>
</dbReference>
<dbReference type="GO" id="GO:0006412">
    <property type="term" value="P:translation"/>
    <property type="evidence" value="ECO:0007669"/>
    <property type="project" value="InterPro"/>
</dbReference>
<dbReference type="Pfam" id="PF00471">
    <property type="entry name" value="Ribosomal_L33"/>
    <property type="match status" value="1"/>
</dbReference>
<dbReference type="SUPFAM" id="SSF57829">
    <property type="entry name" value="Zn-binding ribosomal proteins"/>
    <property type="match status" value="1"/>
</dbReference>
<dbReference type="GO" id="GO:0003735">
    <property type="term" value="F:structural constituent of ribosome"/>
    <property type="evidence" value="ECO:0007669"/>
    <property type="project" value="InterPro"/>
</dbReference>
<dbReference type="PaxDb" id="30732-ENSOMEP00000008439"/>
<dbReference type="PANTHER" id="PTHR47037:SF1">
    <property type="entry name" value="LARGE RIBOSOMAL SUBUNIT PROTEIN BL33M"/>
    <property type="match status" value="1"/>
</dbReference>
<evidence type="ECO:0000313" key="10">
    <source>
        <dbReference type="Proteomes" id="UP000261560"/>
    </source>
</evidence>
<dbReference type="NCBIfam" id="TIGR01023">
    <property type="entry name" value="rpmG_bact"/>
    <property type="match status" value="1"/>
</dbReference>
<evidence type="ECO:0000256" key="8">
    <source>
        <dbReference type="ARBA" id="ARBA00035436"/>
    </source>
</evidence>
<dbReference type="STRING" id="30732.ENSOMEP00000008439"/>
<reference evidence="9" key="2">
    <citation type="submission" date="2025-09" db="UniProtKB">
        <authorList>
            <consortium name="Ensembl"/>
        </authorList>
    </citation>
    <scope>IDENTIFICATION</scope>
</reference>
<keyword evidence="4" id="KW-0689">Ribosomal protein</keyword>
<organism evidence="9 10">
    <name type="scientific">Oryzias melastigma</name>
    <name type="common">Marine medaka</name>
    <dbReference type="NCBI Taxonomy" id="30732"/>
    <lineage>
        <taxon>Eukaryota</taxon>
        <taxon>Metazoa</taxon>
        <taxon>Chordata</taxon>
        <taxon>Craniata</taxon>
        <taxon>Vertebrata</taxon>
        <taxon>Euteleostomi</taxon>
        <taxon>Actinopterygii</taxon>
        <taxon>Neopterygii</taxon>
        <taxon>Teleostei</taxon>
        <taxon>Neoteleostei</taxon>
        <taxon>Acanthomorphata</taxon>
        <taxon>Ovalentaria</taxon>
        <taxon>Atherinomorphae</taxon>
        <taxon>Beloniformes</taxon>
        <taxon>Adrianichthyidae</taxon>
        <taxon>Oryziinae</taxon>
        <taxon>Oryzias</taxon>
    </lineage>
</organism>
<sequence>PNCKIAIDGSWGLELLKIHREANQPLLLVQQHQDTWTPQLLFLLNHPSPQRKSLSSTLHRCRQPSNTPRQRLLHPVRTILVQMVSAAGTGYCFNTKRNRLREKLVLRKHDPFVNKHVLFLEKRKIRSI</sequence>
<dbReference type="Ensembl" id="ENSOMET00000002436.1">
    <property type="protein sequence ID" value="ENSOMEP00000008439.1"/>
    <property type="gene ID" value="ENSOMEG00000009622.1"/>
</dbReference>
<dbReference type="GO" id="GO:1990904">
    <property type="term" value="C:ribonucleoprotein complex"/>
    <property type="evidence" value="ECO:0007669"/>
    <property type="project" value="UniProtKB-KW"/>
</dbReference>
<dbReference type="GeneTree" id="ENSGT00390000010130"/>
<dbReference type="InterPro" id="IPR001705">
    <property type="entry name" value="Ribosomal_bL33"/>
</dbReference>
<name>A0A3B3BSW3_ORYME</name>